<feature type="region of interest" description="Disordered" evidence="1">
    <location>
        <begin position="66"/>
        <end position="87"/>
    </location>
</feature>
<dbReference type="AlphaFoldDB" id="A0A7J8CRZ6"/>
<reference evidence="2 3" key="1">
    <citation type="journal article" date="2020" name="Nature">
        <title>Six reference-quality genomes reveal evolution of bat adaptations.</title>
        <authorList>
            <person name="Jebb D."/>
            <person name="Huang Z."/>
            <person name="Pippel M."/>
            <person name="Hughes G.M."/>
            <person name="Lavrichenko K."/>
            <person name="Devanna P."/>
            <person name="Winkler S."/>
            <person name="Jermiin L.S."/>
            <person name="Skirmuntt E.C."/>
            <person name="Katzourakis A."/>
            <person name="Burkitt-Gray L."/>
            <person name="Ray D.A."/>
            <person name="Sullivan K.A.M."/>
            <person name="Roscito J.G."/>
            <person name="Kirilenko B.M."/>
            <person name="Davalos L.M."/>
            <person name="Corthals A.P."/>
            <person name="Power M.L."/>
            <person name="Jones G."/>
            <person name="Ransome R.D."/>
            <person name="Dechmann D.K.N."/>
            <person name="Locatelli A.G."/>
            <person name="Puechmaille S.J."/>
            <person name="Fedrigo O."/>
            <person name="Jarvis E.D."/>
            <person name="Hiller M."/>
            <person name="Vernes S.C."/>
            <person name="Myers E.W."/>
            <person name="Teeling E.C."/>
        </authorList>
    </citation>
    <scope>NUCLEOTIDE SEQUENCE [LARGE SCALE GENOMIC DNA]</scope>
    <source>
        <strain evidence="2">MMolMol1</strain>
        <tissue evidence="2">Muscle</tissue>
    </source>
</reference>
<keyword evidence="3" id="KW-1185">Reference proteome</keyword>
<evidence type="ECO:0000256" key="1">
    <source>
        <dbReference type="SAM" id="MobiDB-lite"/>
    </source>
</evidence>
<accession>A0A7J8CRZ6</accession>
<sequence length="167" mass="17287">MVCGPFAQPLQPGPPGSVGMTLPSRAFRIQLSPAACSVSACDLVLSAGLREEGPISSLLTVVTKQQRSLKQPGGRGRERRTGVVDPRAGSASCSPVHCWPKERVCVWGVKGTTEGPAGGKWAPEFRVQPTAPPWTGWPVGCAGGRGSLTVHTAGPAASSWPPSTPLI</sequence>
<gene>
    <name evidence="2" type="ORF">HJG59_009824</name>
</gene>
<organism evidence="2 3">
    <name type="scientific">Molossus molossus</name>
    <name type="common">Pallas' mastiff bat</name>
    <name type="synonym">Vespertilio molossus</name>
    <dbReference type="NCBI Taxonomy" id="27622"/>
    <lineage>
        <taxon>Eukaryota</taxon>
        <taxon>Metazoa</taxon>
        <taxon>Chordata</taxon>
        <taxon>Craniata</taxon>
        <taxon>Vertebrata</taxon>
        <taxon>Euteleostomi</taxon>
        <taxon>Mammalia</taxon>
        <taxon>Eutheria</taxon>
        <taxon>Laurasiatheria</taxon>
        <taxon>Chiroptera</taxon>
        <taxon>Yangochiroptera</taxon>
        <taxon>Molossidae</taxon>
        <taxon>Molossus</taxon>
    </lineage>
</organism>
<name>A0A7J8CRZ6_MOLMO</name>
<proteinExistence type="predicted"/>
<evidence type="ECO:0000313" key="2">
    <source>
        <dbReference type="EMBL" id="KAF6413657.1"/>
    </source>
</evidence>
<evidence type="ECO:0000313" key="3">
    <source>
        <dbReference type="Proteomes" id="UP000550707"/>
    </source>
</evidence>
<comment type="caution">
    <text evidence="2">The sequence shown here is derived from an EMBL/GenBank/DDBJ whole genome shotgun (WGS) entry which is preliminary data.</text>
</comment>
<dbReference type="Proteomes" id="UP000550707">
    <property type="component" value="Unassembled WGS sequence"/>
</dbReference>
<dbReference type="InParanoid" id="A0A7J8CRZ6"/>
<protein>
    <submittedName>
        <fullName evidence="2">Uncharacterized protein</fullName>
    </submittedName>
</protein>
<dbReference type="EMBL" id="JACASF010000020">
    <property type="protein sequence ID" value="KAF6413657.1"/>
    <property type="molecule type" value="Genomic_DNA"/>
</dbReference>